<organism evidence="1">
    <name type="scientific">Arthrobacter sp. (strain FB24)</name>
    <dbReference type="NCBI Taxonomy" id="290399"/>
    <lineage>
        <taxon>Bacteria</taxon>
        <taxon>Bacillati</taxon>
        <taxon>Actinomycetota</taxon>
        <taxon>Actinomycetes</taxon>
        <taxon>Micrococcales</taxon>
        <taxon>Micrococcaceae</taxon>
        <taxon>Arthrobacter</taxon>
    </lineage>
</organism>
<evidence type="ECO:0000313" key="1">
    <source>
        <dbReference type="EMBL" id="ABK05293.1"/>
    </source>
</evidence>
<keyword evidence="2 3" id="KW-0002">3D-structure</keyword>
<evidence type="ECO:0007829" key="2">
    <source>
        <dbReference type="PDB" id="4RKQ"/>
    </source>
</evidence>
<gene>
    <name evidence="1" type="ordered locus">Arth_3918</name>
</gene>
<protein>
    <submittedName>
        <fullName evidence="1">Transcriptional regulator, LacI family</fullName>
    </submittedName>
</protein>
<reference evidence="2 3" key="2">
    <citation type="submission" date="2014-10" db="PDB data bank">
        <title>Crystal Structure of LacI Transcriptional Regulator PurR from Arthrobacter Sp, Target Nysgxrc 11027R.</title>
        <authorList>
            <consortium name="Enzyme Function Initiative (EFI)"/>
            <person name="Patskovsky Y."/>
            <person name="Toro R."/>
            <person name="Bhosle R."/>
            <person name="Al Obaidi N."/>
            <person name="Chamala S."/>
            <person name="Scott Glenn A."/>
            <person name="Attonito J.D."/>
            <person name="Chowdhury S."/>
            <person name="Lafleur J."/>
            <person name="Siedel R.D."/>
            <person name="Hillerich B."/>
            <person name="Love J."/>
            <person name="Whalen K.L."/>
            <person name="Gerlt J.A."/>
            <person name="Burley S.K."/>
            <person name="Almo S.C."/>
        </authorList>
    </citation>
    <scope>X-RAY CRYSTALLOGRAPHY (1.90 ANGSTROMS) OF 59-341</scope>
</reference>
<name>A0ACD6B8D2_ARTS2</name>
<evidence type="ECO:0007829" key="3">
    <source>
        <dbReference type="PDB" id="4RKR"/>
    </source>
</evidence>
<dbReference type="PDB" id="4RKQ">
    <property type="method" value="X-ray"/>
    <property type="resolution" value="1.90 A"/>
    <property type="chains" value="A/B/C/D=59-341"/>
</dbReference>
<accession>A0ACD6B8D2</accession>
<proteinExistence type="evidence at protein level"/>
<reference evidence="1" key="1">
    <citation type="submission" date="2006-08" db="EMBL/GenBank/DDBJ databases">
        <title>Complete sequence of chromosome 1 of Arthrobacter sp. FB24.</title>
        <authorList>
            <consortium name="US DOE Joint Genome Institute"/>
            <person name="Copeland A."/>
            <person name="Lucas S."/>
            <person name="Lapidus A."/>
            <person name="Barry K."/>
            <person name="Detter J.C."/>
            <person name="Glavina del Rio T."/>
            <person name="Hammon N."/>
            <person name="Israni S."/>
            <person name="Dalin E."/>
            <person name="Tice H."/>
            <person name="Pitluck S."/>
            <person name="Chertkov O."/>
            <person name="Thompson S."/>
            <person name="Brettin T."/>
            <person name="Bruce D."/>
            <person name="Han C."/>
            <person name="Tapia R."/>
            <person name="Gilna P."/>
            <person name="Schmutz J."/>
            <person name="Larimer F."/>
            <person name="Land M."/>
            <person name="Hauser L."/>
            <person name="Kyrpides N."/>
            <person name="Mikhailova N."/>
            <person name="Beasley F."/>
            <person name="Chen W."/>
            <person name="Jerke K."/>
            <person name="Nakatsu C.H."/>
            <person name="Richardson P."/>
        </authorList>
    </citation>
    <scope>NUCLEOTIDE SEQUENCE</scope>
    <source>
        <strain evidence="1">FB24</strain>
    </source>
</reference>
<sequence length="341" mass="35840">MSHKPSSYPAKPATILDVAAAAGVSRQTVTRAMNDMPGIKESTRQRVQKLAQELGYTPSRFAKGLVQGARTSVGLAIPDLTNPYFPAFASSVVELATLRGWHVVVDDYGHGGRSGLDAVEHLAPQVDAVIGYLGGYADQAQTVLGRRPLIVLDENPGGAAGSINFDYQHAAKVAVAQLMDSKRQHIAYLEAGSASESDEPVPCTVRGKAVAGRLDELGASWSLIVAEETAEAAREAAAAFLREHPETDGILAFNDLMAAGVLKALSGSGRRVPEDCAVIGMDGIPLGELLSPQLSTMALDLREVGRAAVELLVGLLSGAVTPGSQSSRTTLKHRLVLREST</sequence>
<dbReference type="PDB" id="4RKR">
    <property type="method" value="X-ray"/>
    <property type="resolution" value="2.20 A"/>
    <property type="chains" value="A/B/C/D=59-341"/>
</dbReference>
<accession>A0K1X3</accession>
<dbReference type="EMBL" id="CP000454">
    <property type="protein sequence ID" value="ABK05293.1"/>
    <property type="molecule type" value="Genomic_DNA"/>
</dbReference>